<gene>
    <name evidence="1" type="ORF">RFULGI_LOCUS16237</name>
</gene>
<reference evidence="1" key="1">
    <citation type="submission" date="2021-06" db="EMBL/GenBank/DDBJ databases">
        <authorList>
            <person name="Kallberg Y."/>
            <person name="Tangrot J."/>
            <person name="Rosling A."/>
        </authorList>
    </citation>
    <scope>NUCLEOTIDE SEQUENCE</scope>
    <source>
        <strain evidence="1">IN212</strain>
    </source>
</reference>
<protein>
    <submittedName>
        <fullName evidence="1">2902_t:CDS:1</fullName>
    </submittedName>
</protein>
<dbReference type="OrthoDB" id="2419552at2759"/>
<sequence>VIGNQKHETGDGPGCYGLDNSDPIHVAFCKAHIRCNYTFYSDYGCKGSVVAEGSDRTHYDPPIT</sequence>
<evidence type="ECO:0000313" key="2">
    <source>
        <dbReference type="Proteomes" id="UP000789396"/>
    </source>
</evidence>
<dbReference type="Proteomes" id="UP000789396">
    <property type="component" value="Unassembled WGS sequence"/>
</dbReference>
<name>A0A9N9JP00_9GLOM</name>
<accession>A0A9N9JP00</accession>
<evidence type="ECO:0000313" key="1">
    <source>
        <dbReference type="EMBL" id="CAG8785775.1"/>
    </source>
</evidence>
<dbReference type="EMBL" id="CAJVPZ010056498">
    <property type="protein sequence ID" value="CAG8785775.1"/>
    <property type="molecule type" value="Genomic_DNA"/>
</dbReference>
<comment type="caution">
    <text evidence="1">The sequence shown here is derived from an EMBL/GenBank/DDBJ whole genome shotgun (WGS) entry which is preliminary data.</text>
</comment>
<organism evidence="1 2">
    <name type="scientific">Racocetra fulgida</name>
    <dbReference type="NCBI Taxonomy" id="60492"/>
    <lineage>
        <taxon>Eukaryota</taxon>
        <taxon>Fungi</taxon>
        <taxon>Fungi incertae sedis</taxon>
        <taxon>Mucoromycota</taxon>
        <taxon>Glomeromycotina</taxon>
        <taxon>Glomeromycetes</taxon>
        <taxon>Diversisporales</taxon>
        <taxon>Gigasporaceae</taxon>
        <taxon>Racocetra</taxon>
    </lineage>
</organism>
<feature type="non-terminal residue" evidence="1">
    <location>
        <position position="64"/>
    </location>
</feature>
<keyword evidence="2" id="KW-1185">Reference proteome</keyword>
<feature type="non-terminal residue" evidence="1">
    <location>
        <position position="1"/>
    </location>
</feature>
<dbReference type="AlphaFoldDB" id="A0A9N9JP00"/>
<proteinExistence type="predicted"/>